<evidence type="ECO:0000313" key="2">
    <source>
        <dbReference type="EMBL" id="MPV38328.1"/>
    </source>
</evidence>
<feature type="compositionally biased region" description="Polar residues" evidence="1">
    <location>
        <begin position="373"/>
        <end position="384"/>
    </location>
</feature>
<keyword evidence="3" id="KW-1185">Reference proteome</keyword>
<evidence type="ECO:0000313" key="3">
    <source>
        <dbReference type="Proteomes" id="UP000437709"/>
    </source>
</evidence>
<gene>
    <name evidence="2" type="ORF">GB881_14975</name>
</gene>
<proteinExistence type="predicted"/>
<dbReference type="InterPro" id="IPR035985">
    <property type="entry name" value="Ubiquitin-activating_enz"/>
</dbReference>
<feature type="compositionally biased region" description="Basic and acidic residues" evidence="1">
    <location>
        <begin position="334"/>
        <end position="344"/>
    </location>
</feature>
<organism evidence="2 3">
    <name type="scientific">Georgenia subflava</name>
    <dbReference type="NCBI Taxonomy" id="1622177"/>
    <lineage>
        <taxon>Bacteria</taxon>
        <taxon>Bacillati</taxon>
        <taxon>Actinomycetota</taxon>
        <taxon>Actinomycetes</taxon>
        <taxon>Micrococcales</taxon>
        <taxon>Bogoriellaceae</taxon>
        <taxon>Georgenia</taxon>
    </lineage>
</organism>
<comment type="caution">
    <text evidence="2">The sequence shown here is derived from an EMBL/GenBank/DDBJ whole genome shotgun (WGS) entry which is preliminary data.</text>
</comment>
<dbReference type="EMBL" id="WHPC01000074">
    <property type="protein sequence ID" value="MPV38328.1"/>
    <property type="molecule type" value="Genomic_DNA"/>
</dbReference>
<dbReference type="OrthoDB" id="4426339at2"/>
<name>A0A6N7EMH0_9MICO</name>
<reference evidence="2 3" key="1">
    <citation type="submission" date="2019-10" db="EMBL/GenBank/DDBJ databases">
        <title>Georgenia wutianyii sp. nov. and Georgenia yuyongxinii sp. nov. isolated from plateau pika (Ochotona curzoniae) in the Qinghai-Tibet plateau of China.</title>
        <authorList>
            <person name="Tian Z."/>
        </authorList>
    </citation>
    <scope>NUCLEOTIDE SEQUENCE [LARGE SCALE GENOMIC DNA]</scope>
    <source>
        <strain evidence="2 3">JCM 19765</strain>
    </source>
</reference>
<dbReference type="SUPFAM" id="SSF69572">
    <property type="entry name" value="Activating enzymes of the ubiquitin-like proteins"/>
    <property type="match status" value="1"/>
</dbReference>
<dbReference type="AlphaFoldDB" id="A0A6N7EMH0"/>
<accession>A0A6N7EMH0</accession>
<dbReference type="RefSeq" id="WP_152196291.1">
    <property type="nucleotide sequence ID" value="NZ_VUKD01000005.1"/>
</dbReference>
<dbReference type="Proteomes" id="UP000437709">
    <property type="component" value="Unassembled WGS sequence"/>
</dbReference>
<feature type="region of interest" description="Disordered" evidence="1">
    <location>
        <begin position="334"/>
        <end position="411"/>
    </location>
</feature>
<protein>
    <submittedName>
        <fullName evidence="2">Thiamine biosynthesis protein ThiF</fullName>
    </submittedName>
</protein>
<sequence>MRLRPGLSVLWRRKGESQVGIDPRCAVVLEDLEVAEQQVLDHLRHEPTEADLLRVGKVAGVGPERVRELVTLLERSGVVDLKAPARRTPIPSAVPSEVAYWSRLMHDGDGGAVLAARERATVTVVGLDQVGMRLATHLAEAGVGTLLLEDDSAVGPDDVGPYHPRDIGARRAAQAETQLRSTFPRLRTSAPARTRPDVLVAISWAVADPVRLRPLLREDVVHLPVVIGEVDVCVGPLVVPGKGPCTRCMDLHRTDADPAWPALATQLRGSPAPGTSATAAQLGAAVAAHQVLAALDGRELVIDRASLEVSGLSPLPVLRPWTVHPECGCDGVGRDGIDDSRDAGGRNGAARADGASSERDSVDGGSSARDSTDAGTSERNSTDAGRSERNGTEAGPHVQDGDDVGDADRVKPAVEAVLRSA</sequence>
<dbReference type="Gene3D" id="3.40.50.720">
    <property type="entry name" value="NAD(P)-binding Rossmann-like Domain"/>
    <property type="match status" value="1"/>
</dbReference>
<dbReference type="GO" id="GO:0008641">
    <property type="term" value="F:ubiquitin-like modifier activating enzyme activity"/>
    <property type="evidence" value="ECO:0007669"/>
    <property type="project" value="InterPro"/>
</dbReference>
<evidence type="ECO:0000256" key="1">
    <source>
        <dbReference type="SAM" id="MobiDB-lite"/>
    </source>
</evidence>